<sequence>MPPIVRFPLLLLLTLSVGCDDREQQLRIWQQEQVTQIQRHAQENAATTNALVAADAESRKQFLELEQDLQNQRNVLEQDRQAVATARERVPLLAVALQGTSAVLLGILALGVTGYLLTRAQSDDGAVELEETLLMELCSESMLFPPLPSAVSGPVAALTATDDVASSASLTTNPSGDVQCRTS</sequence>
<accession>A0A517Y3Z4</accession>
<evidence type="ECO:0000313" key="2">
    <source>
        <dbReference type="EMBL" id="QDU24954.1"/>
    </source>
</evidence>
<evidence type="ECO:0000256" key="1">
    <source>
        <dbReference type="SAM" id="Coils"/>
    </source>
</evidence>
<reference evidence="2 3" key="1">
    <citation type="submission" date="2019-02" db="EMBL/GenBank/DDBJ databases">
        <title>Deep-cultivation of Planctomycetes and their phenomic and genomic characterization uncovers novel biology.</title>
        <authorList>
            <person name="Wiegand S."/>
            <person name="Jogler M."/>
            <person name="Boedeker C."/>
            <person name="Pinto D."/>
            <person name="Vollmers J."/>
            <person name="Rivas-Marin E."/>
            <person name="Kohn T."/>
            <person name="Peeters S.H."/>
            <person name="Heuer A."/>
            <person name="Rast P."/>
            <person name="Oberbeckmann S."/>
            <person name="Bunk B."/>
            <person name="Jeske O."/>
            <person name="Meyerdierks A."/>
            <person name="Storesund J.E."/>
            <person name="Kallscheuer N."/>
            <person name="Luecker S."/>
            <person name="Lage O.M."/>
            <person name="Pohl T."/>
            <person name="Merkel B.J."/>
            <person name="Hornburger P."/>
            <person name="Mueller R.-W."/>
            <person name="Bruemmer F."/>
            <person name="Labrenz M."/>
            <person name="Spormann A.M."/>
            <person name="Op den Camp H."/>
            <person name="Overmann J."/>
            <person name="Amann R."/>
            <person name="Jetten M.S.M."/>
            <person name="Mascher T."/>
            <person name="Medema M.H."/>
            <person name="Devos D.P."/>
            <person name="Kaster A.-K."/>
            <person name="Ovreas L."/>
            <person name="Rohde M."/>
            <person name="Galperin M.Y."/>
            <person name="Jogler C."/>
        </authorList>
    </citation>
    <scope>NUCLEOTIDE SEQUENCE [LARGE SCALE GENOMIC DNA]</scope>
    <source>
        <strain evidence="2 3">ETA_A8</strain>
    </source>
</reference>
<feature type="coiled-coil region" evidence="1">
    <location>
        <begin position="59"/>
        <end position="89"/>
    </location>
</feature>
<dbReference type="EMBL" id="CP036274">
    <property type="protein sequence ID" value="QDU24954.1"/>
    <property type="molecule type" value="Genomic_DNA"/>
</dbReference>
<name>A0A517Y3Z4_9BACT</name>
<dbReference type="AlphaFoldDB" id="A0A517Y3Z4"/>
<keyword evidence="3" id="KW-1185">Reference proteome</keyword>
<dbReference type="Proteomes" id="UP000315017">
    <property type="component" value="Chromosome"/>
</dbReference>
<keyword evidence="1" id="KW-0175">Coiled coil</keyword>
<proteinExistence type="predicted"/>
<dbReference type="RefSeq" id="WP_145083058.1">
    <property type="nucleotide sequence ID" value="NZ_CP036274.1"/>
</dbReference>
<gene>
    <name evidence="2" type="ORF">ETAA8_00150</name>
</gene>
<protein>
    <submittedName>
        <fullName evidence="2">Uncharacterized protein</fullName>
    </submittedName>
</protein>
<dbReference type="KEGG" id="aagg:ETAA8_00150"/>
<organism evidence="2 3">
    <name type="scientific">Anatilimnocola aggregata</name>
    <dbReference type="NCBI Taxonomy" id="2528021"/>
    <lineage>
        <taxon>Bacteria</taxon>
        <taxon>Pseudomonadati</taxon>
        <taxon>Planctomycetota</taxon>
        <taxon>Planctomycetia</taxon>
        <taxon>Pirellulales</taxon>
        <taxon>Pirellulaceae</taxon>
        <taxon>Anatilimnocola</taxon>
    </lineage>
</organism>
<dbReference type="PROSITE" id="PS51257">
    <property type="entry name" value="PROKAR_LIPOPROTEIN"/>
    <property type="match status" value="1"/>
</dbReference>
<evidence type="ECO:0000313" key="3">
    <source>
        <dbReference type="Proteomes" id="UP000315017"/>
    </source>
</evidence>